<accession>A0A699JEY0</accession>
<protein>
    <submittedName>
        <fullName evidence="1">Uncharacterized protein</fullName>
    </submittedName>
</protein>
<proteinExistence type="predicted"/>
<dbReference type="AlphaFoldDB" id="A0A699JEY0"/>
<gene>
    <name evidence="1" type="ORF">Tci_604172</name>
</gene>
<organism evidence="1">
    <name type="scientific">Tanacetum cinerariifolium</name>
    <name type="common">Dalmatian daisy</name>
    <name type="synonym">Chrysanthemum cinerariifolium</name>
    <dbReference type="NCBI Taxonomy" id="118510"/>
    <lineage>
        <taxon>Eukaryota</taxon>
        <taxon>Viridiplantae</taxon>
        <taxon>Streptophyta</taxon>
        <taxon>Embryophyta</taxon>
        <taxon>Tracheophyta</taxon>
        <taxon>Spermatophyta</taxon>
        <taxon>Magnoliopsida</taxon>
        <taxon>eudicotyledons</taxon>
        <taxon>Gunneridae</taxon>
        <taxon>Pentapetalae</taxon>
        <taxon>asterids</taxon>
        <taxon>campanulids</taxon>
        <taxon>Asterales</taxon>
        <taxon>Asteraceae</taxon>
        <taxon>Asteroideae</taxon>
        <taxon>Anthemideae</taxon>
        <taxon>Anthemidinae</taxon>
        <taxon>Tanacetum</taxon>
    </lineage>
</organism>
<name>A0A699JEY0_TANCI</name>
<comment type="caution">
    <text evidence="1">The sequence shown here is derived from an EMBL/GenBank/DDBJ whole genome shotgun (WGS) entry which is preliminary data.</text>
</comment>
<reference evidence="1" key="1">
    <citation type="journal article" date="2019" name="Sci. Rep.">
        <title>Draft genome of Tanacetum cinerariifolium, the natural source of mosquito coil.</title>
        <authorList>
            <person name="Yamashiro T."/>
            <person name="Shiraishi A."/>
            <person name="Satake H."/>
            <person name="Nakayama K."/>
        </authorList>
    </citation>
    <scope>NUCLEOTIDE SEQUENCE</scope>
</reference>
<sequence length="111" mass="12396">MNNLDHDPIILTGRSPISIIPFDYDVKMQIVDHDPTILTGRSPISIIQQLPFLQEDHLLEMEKLPEFNTTSMEMEPSDIYSNTPTGDVTIHIPSSSVTTSRSAELPSGYVL</sequence>
<dbReference type="EMBL" id="BKCJ010404290">
    <property type="protein sequence ID" value="GFA32200.1"/>
    <property type="molecule type" value="Genomic_DNA"/>
</dbReference>
<evidence type="ECO:0000313" key="1">
    <source>
        <dbReference type="EMBL" id="GFA32200.1"/>
    </source>
</evidence>